<keyword evidence="4" id="KW-0808">Transferase</keyword>
<evidence type="ECO:0000256" key="4">
    <source>
        <dbReference type="ARBA" id="ARBA00022679"/>
    </source>
</evidence>
<dbReference type="PANTHER" id="PTHR43047">
    <property type="entry name" value="TWO-COMPONENT HISTIDINE PROTEIN KINASE"/>
    <property type="match status" value="1"/>
</dbReference>
<dbReference type="Gene3D" id="3.30.565.10">
    <property type="entry name" value="Histidine kinase-like ATPase, C-terminal domain"/>
    <property type="match status" value="1"/>
</dbReference>
<dbReference type="SUPFAM" id="SSF55781">
    <property type="entry name" value="GAF domain-like"/>
    <property type="match status" value="1"/>
</dbReference>
<accession>A0A4Q1BGR7</accession>
<dbReference type="PROSITE" id="PS50110">
    <property type="entry name" value="RESPONSE_REGULATORY"/>
    <property type="match status" value="1"/>
</dbReference>
<feature type="region of interest" description="Disordered" evidence="7">
    <location>
        <begin position="1158"/>
        <end position="1206"/>
    </location>
</feature>
<feature type="modified residue" description="4-aspartylphosphate" evidence="6">
    <location>
        <position position="1267"/>
    </location>
</feature>
<dbReference type="PRINTS" id="PR00344">
    <property type="entry name" value="BCTRLSENSOR"/>
</dbReference>
<dbReference type="InterPro" id="IPR003661">
    <property type="entry name" value="HisK_dim/P_dom"/>
</dbReference>
<comment type="caution">
    <text evidence="10">The sequence shown here is derived from an EMBL/GenBank/DDBJ whole genome shotgun (WGS) entry which is preliminary data.</text>
</comment>
<dbReference type="InParanoid" id="A0A4Q1BGR7"/>
<organism evidence="10 11">
    <name type="scientific">Tremella mesenterica</name>
    <name type="common">Jelly fungus</name>
    <dbReference type="NCBI Taxonomy" id="5217"/>
    <lineage>
        <taxon>Eukaryota</taxon>
        <taxon>Fungi</taxon>
        <taxon>Dikarya</taxon>
        <taxon>Basidiomycota</taxon>
        <taxon>Agaricomycotina</taxon>
        <taxon>Tremellomycetes</taxon>
        <taxon>Tremellales</taxon>
        <taxon>Tremellaceae</taxon>
        <taxon>Tremella</taxon>
    </lineage>
</organism>
<evidence type="ECO:0000256" key="1">
    <source>
        <dbReference type="ARBA" id="ARBA00000085"/>
    </source>
</evidence>
<evidence type="ECO:0000313" key="11">
    <source>
        <dbReference type="Proteomes" id="UP000289152"/>
    </source>
</evidence>
<dbReference type="SUPFAM" id="SSF47384">
    <property type="entry name" value="Homodimeric domain of signal transducing histidine kinase"/>
    <property type="match status" value="1"/>
</dbReference>
<dbReference type="EMBL" id="SDIL01000087">
    <property type="protein sequence ID" value="RXK36776.1"/>
    <property type="molecule type" value="Genomic_DNA"/>
</dbReference>
<dbReference type="Proteomes" id="UP000289152">
    <property type="component" value="Unassembled WGS sequence"/>
</dbReference>
<dbReference type="InterPro" id="IPR036097">
    <property type="entry name" value="HisK_dim/P_sf"/>
</dbReference>
<keyword evidence="3 6" id="KW-0597">Phosphoprotein</keyword>
<evidence type="ECO:0000256" key="5">
    <source>
        <dbReference type="ARBA" id="ARBA00022777"/>
    </source>
</evidence>
<dbReference type="Gene3D" id="1.10.287.130">
    <property type="match status" value="1"/>
</dbReference>
<dbReference type="GO" id="GO:0005886">
    <property type="term" value="C:plasma membrane"/>
    <property type="evidence" value="ECO:0007669"/>
    <property type="project" value="TreeGrafter"/>
</dbReference>
<feature type="domain" description="Histidine kinase" evidence="8">
    <location>
        <begin position="672"/>
        <end position="938"/>
    </location>
</feature>
<evidence type="ECO:0000259" key="8">
    <source>
        <dbReference type="PROSITE" id="PS50109"/>
    </source>
</evidence>
<dbReference type="Pfam" id="PF00072">
    <property type="entry name" value="Response_reg"/>
    <property type="match status" value="1"/>
</dbReference>
<evidence type="ECO:0000256" key="3">
    <source>
        <dbReference type="ARBA" id="ARBA00022553"/>
    </source>
</evidence>
<gene>
    <name evidence="10" type="ORF">M231_05937</name>
</gene>
<dbReference type="EC" id="2.7.13.3" evidence="2"/>
<evidence type="ECO:0000256" key="7">
    <source>
        <dbReference type="SAM" id="MobiDB-lite"/>
    </source>
</evidence>
<comment type="catalytic activity">
    <reaction evidence="1">
        <text>ATP + protein L-histidine = ADP + protein N-phospho-L-histidine.</text>
        <dbReference type="EC" id="2.7.13.3"/>
    </reaction>
</comment>
<dbReference type="PANTHER" id="PTHR43047:SF72">
    <property type="entry name" value="OSMOSENSING HISTIDINE PROTEIN KINASE SLN1"/>
    <property type="match status" value="1"/>
</dbReference>
<sequence length="1346" mass="147277">MCKVGDTVPALDGPVHAPIMCKVGDTVEGPEGKALAPVMCKVGDTVESPEGKTLAPAMCKIGDTVPPLEGPVHSPVMCKIGDLVHGPEGKALAPAMCKVGDTVPPVDGPVHAPVMCKIGDTVPTPDAPVHAPTQMLRIGDTVPPPDVSAHAPISYIMQDTNASPSIRDTNNIAPLQTSPNDLPPLGLLDSDVDRPGAEDRYRMRQFWEKEGWLPGPPPRKYIKARRRKALRHLGLTEEGDALKQVLAKYADMAGKMFNTKGSFVRIIYDDAEITYGPDPNEPPTAAAIGSTLSAHVLLCPKEEVHVIADVSKDWRHAKNPFVVKQQCRFYAAVPLRYHLRNQFVDIGTLAIHDPEPRDHFDQRESDMLLNLANMLMYQLITLQSEMSAKRLSSMYQESINYLRRSVVPEYAKPKRKEKSHKSSGIIAPRGFELPRNPCGEPMSHTAIKTGPKDSQAAKRKMQQSDKELYADAANTLKNLLEADHVAVLSAADFQLFIRCAGSDPLPKKRETKEQLVGDWLNGKPWPAHVDPIIMHVPRSSDRGLQLLGQSGSAQLHLDQPGVEGTFADVIKASLKSRRFWFYRDDEEDDELSHRVMALVPDQAQITLAVCWPTYNGALKFLSFVSWNKPPSMLGHTAKAVPFAWLLSSLTSGVLAVRSIRNMEESQISYSNLQAHELRTPMHQILAITQLLRASMNDLAETPAATGKPVCIQQIRDLLPYLDAIDTSGKTLHGIVDNILSFLDLKAKDAVRGDSPTLLNSPSGPIKSLQVMMEEVIHDAADEDRRARRANGQPASNVETIFEIIPLGLGDELTEDTGGALRRALSKLLTNAYKFIEGAGCVEIYVDYVNNCETPEGYEELSATKNIGIKIVDTGRGMDEEFVRQKLGEPWAKEDSFATGSGLSVHLAWRIIDLLGGHMEISSSPGKGTMVQIEVPVPRFNSSISSTPSNSPHPTQQTFKLEHPFTGRKVALVGFDTPDSCPWGLPRVGASLFRQYTKLGCIITDLSSADLVIVDGRKEELPGFADTLSEIHTTDVVILVGTDHEPHPSAVTAARSLHKHIRRLHKPATPSIIRETLLPTPSRLAVEHRTNPSSDSDIISPSPITQRLRAHFATSASDSSTSPKCSFVHDLVQGLGLNWKPKGITIEEAVANLSLGDYFSSRRRPTTPSTSTPSTTGTEDTTETNGTTETADTEHSHLGEETDLTSPETLVEPEVIKVLVVEDNRINRKILVKILSTKLAIEVVEAEDGLAALELFKTFTSPSIILMDINMPKMDGYTAALEMRLLEKSSPSRGRSKIIAVTALASDAEKKHGLVESGMDLWLTKPCDKATITRVVDEARKELLGVE</sequence>
<dbReference type="InterPro" id="IPR036890">
    <property type="entry name" value="HATPase_C_sf"/>
</dbReference>
<proteinExistence type="predicted"/>
<dbReference type="CDD" id="cd00082">
    <property type="entry name" value="HisKA"/>
    <property type="match status" value="1"/>
</dbReference>
<name>A0A4Q1BGR7_TREME</name>
<dbReference type="InterPro" id="IPR029016">
    <property type="entry name" value="GAF-like_dom_sf"/>
</dbReference>
<dbReference type="SUPFAM" id="SSF52172">
    <property type="entry name" value="CheY-like"/>
    <property type="match status" value="1"/>
</dbReference>
<dbReference type="CDD" id="cd17546">
    <property type="entry name" value="REC_hyHK_CKI1_RcsC-like"/>
    <property type="match status" value="1"/>
</dbReference>
<dbReference type="SMART" id="SM00387">
    <property type="entry name" value="HATPase_c"/>
    <property type="match status" value="1"/>
</dbReference>
<dbReference type="InterPro" id="IPR003594">
    <property type="entry name" value="HATPase_dom"/>
</dbReference>
<dbReference type="Gene3D" id="3.30.450.40">
    <property type="match status" value="1"/>
</dbReference>
<dbReference type="InterPro" id="IPR001789">
    <property type="entry name" value="Sig_transdc_resp-reg_receiver"/>
</dbReference>
<feature type="domain" description="Response regulatory" evidence="9">
    <location>
        <begin position="1216"/>
        <end position="1339"/>
    </location>
</feature>
<evidence type="ECO:0000256" key="6">
    <source>
        <dbReference type="PROSITE-ProRule" id="PRU00169"/>
    </source>
</evidence>
<dbReference type="InterPro" id="IPR011006">
    <property type="entry name" value="CheY-like_superfamily"/>
</dbReference>
<dbReference type="Gene3D" id="3.40.50.2300">
    <property type="match status" value="1"/>
</dbReference>
<evidence type="ECO:0000259" key="9">
    <source>
        <dbReference type="PROSITE" id="PS50110"/>
    </source>
</evidence>
<feature type="region of interest" description="Disordered" evidence="7">
    <location>
        <begin position="412"/>
        <end position="438"/>
    </location>
</feature>
<dbReference type="STRING" id="5217.A0A4Q1BGR7"/>
<dbReference type="Pfam" id="PF02518">
    <property type="entry name" value="HATPase_c"/>
    <property type="match status" value="1"/>
</dbReference>
<feature type="compositionally biased region" description="Low complexity" evidence="7">
    <location>
        <begin position="1165"/>
        <end position="1189"/>
    </location>
</feature>
<dbReference type="PROSITE" id="PS50109">
    <property type="entry name" value="HIS_KIN"/>
    <property type="match status" value="1"/>
</dbReference>
<dbReference type="GO" id="GO:0009927">
    <property type="term" value="F:histidine phosphotransfer kinase activity"/>
    <property type="evidence" value="ECO:0007669"/>
    <property type="project" value="TreeGrafter"/>
</dbReference>
<protein>
    <recommendedName>
        <fullName evidence="2">histidine kinase</fullName>
        <ecNumber evidence="2">2.7.13.3</ecNumber>
    </recommendedName>
</protein>
<dbReference type="InterPro" id="IPR005467">
    <property type="entry name" value="His_kinase_dom"/>
</dbReference>
<dbReference type="InterPro" id="IPR004358">
    <property type="entry name" value="Sig_transdc_His_kin-like_C"/>
</dbReference>
<evidence type="ECO:0000313" key="10">
    <source>
        <dbReference type="EMBL" id="RXK36776.1"/>
    </source>
</evidence>
<dbReference type="GO" id="GO:0000155">
    <property type="term" value="F:phosphorelay sensor kinase activity"/>
    <property type="evidence" value="ECO:0007669"/>
    <property type="project" value="InterPro"/>
</dbReference>
<keyword evidence="5" id="KW-0418">Kinase</keyword>
<dbReference type="SUPFAM" id="SSF55874">
    <property type="entry name" value="ATPase domain of HSP90 chaperone/DNA topoisomerase II/histidine kinase"/>
    <property type="match status" value="1"/>
</dbReference>
<reference evidence="10 11" key="1">
    <citation type="submission" date="2016-06" db="EMBL/GenBank/DDBJ databases">
        <title>Evolution of pathogenesis and genome organization in the Tremellales.</title>
        <authorList>
            <person name="Cuomo C."/>
            <person name="Litvintseva A."/>
            <person name="Heitman J."/>
            <person name="Chen Y."/>
            <person name="Sun S."/>
            <person name="Springer D."/>
            <person name="Dromer F."/>
            <person name="Young S."/>
            <person name="Zeng Q."/>
            <person name="Chapman S."/>
            <person name="Gujja S."/>
            <person name="Saif S."/>
            <person name="Birren B."/>
        </authorList>
    </citation>
    <scope>NUCLEOTIDE SEQUENCE [LARGE SCALE GENOMIC DNA]</scope>
    <source>
        <strain evidence="10 11">ATCC 28783</strain>
    </source>
</reference>
<keyword evidence="11" id="KW-1185">Reference proteome</keyword>
<dbReference type="VEuPathDB" id="FungiDB:TREMEDRAFT_59680"/>
<dbReference type="OrthoDB" id="21225at2759"/>
<evidence type="ECO:0000256" key="2">
    <source>
        <dbReference type="ARBA" id="ARBA00012438"/>
    </source>
</evidence>
<dbReference type="SMART" id="SM00448">
    <property type="entry name" value="REC"/>
    <property type="match status" value="1"/>
</dbReference>